<proteinExistence type="predicted"/>
<accession>B2CP21</accession>
<organism evidence="1">
    <name type="scientific">Ostrinia nubilalis</name>
    <name type="common">European corn borer</name>
    <name type="synonym">Pyralis nubilalis</name>
    <dbReference type="NCBI Taxonomy" id="29057"/>
    <lineage>
        <taxon>Eukaryota</taxon>
        <taxon>Metazoa</taxon>
        <taxon>Ecdysozoa</taxon>
        <taxon>Arthropoda</taxon>
        <taxon>Hexapoda</taxon>
        <taxon>Insecta</taxon>
        <taxon>Pterygota</taxon>
        <taxon>Neoptera</taxon>
        <taxon>Endopterygota</taxon>
        <taxon>Lepidoptera</taxon>
        <taxon>Glossata</taxon>
        <taxon>Ditrysia</taxon>
        <taxon>Pyraloidea</taxon>
        <taxon>Crambidae</taxon>
        <taxon>Pyraustinae</taxon>
        <taxon>Ostrinia</taxon>
    </lineage>
</organism>
<name>B2CP21_OSTNU</name>
<keyword evidence="1" id="KW-0645">Protease</keyword>
<dbReference type="GO" id="GO:0004177">
    <property type="term" value="F:aminopeptidase activity"/>
    <property type="evidence" value="ECO:0007669"/>
    <property type="project" value="UniProtKB-KW"/>
</dbReference>
<keyword evidence="1" id="KW-0378">Hydrolase</keyword>
<feature type="non-terminal residue" evidence="1">
    <location>
        <position position="1"/>
    </location>
</feature>
<dbReference type="AlphaFoldDB" id="B2CP21"/>
<keyword evidence="1" id="KW-0031">Aminopeptidase</keyword>
<protein>
    <submittedName>
        <fullName evidence="1">Aminopeptidase n 4</fullName>
    </submittedName>
</protein>
<feature type="non-terminal residue" evidence="1">
    <location>
        <position position="107"/>
    </location>
</feature>
<dbReference type="Gene3D" id="1.25.50.20">
    <property type="match status" value="1"/>
</dbReference>
<dbReference type="EMBL" id="EU532452">
    <property type="protein sequence ID" value="ACB37457.1"/>
    <property type="molecule type" value="Genomic_DNA"/>
</dbReference>
<gene>
    <name evidence="1" type="primary">apn4</name>
</gene>
<reference evidence="1" key="1">
    <citation type="submission" date="2008-03" db="EMBL/GenBank/DDBJ databases">
        <title>Repetitive genome elements in an Ostrinia nubilalis bacterial artificial chromosome library was indicated by (BAC) end sequencing and development of sequence tag site (STS) markers.</title>
        <authorList>
            <person name="Coates B.S."/>
            <person name="Sumerford D.V."/>
            <person name="Hellmich R.L."/>
            <person name="Lewis L.C."/>
        </authorList>
    </citation>
    <scope>NUCLEOTIDE SEQUENCE</scope>
</reference>
<sequence length="107" mass="12544">RLRLSGTPVAQLWDIPITWTHRDELNFESTRPSFILSTASLYRVNYDDHNWEMLASYLRNANTRTNVHKLNRAQIVNDVLFFIRAGKISHLKELSTFCLSLRLRPTT</sequence>
<evidence type="ECO:0000313" key="1">
    <source>
        <dbReference type="EMBL" id="ACB37457.1"/>
    </source>
</evidence>